<dbReference type="Pfam" id="PF00994">
    <property type="entry name" value="MoCF_biosynth"/>
    <property type="match status" value="1"/>
</dbReference>
<evidence type="ECO:0000256" key="1">
    <source>
        <dbReference type="ARBA" id="ARBA00002901"/>
    </source>
</evidence>
<dbReference type="InterPro" id="IPR036425">
    <property type="entry name" value="MoaB/Mog-like_dom_sf"/>
</dbReference>
<sequence>MSVESVRMLPIGVDGVAEVLRSELIAVPARFALLADASGATLAEDLIAGTALPRVDTAAMDGYAVSGPGPWWTLRADARLAGHGRGRPLSSGVAVRIATGAAAPTGTTAVMRDEFAETARVSGRLMVRRVPGAPLKDDMRRCGEQWEGGEVLVGHGTRVCPAVVSAAASAEAPTGAVRGPVRADVLITGDEIRARGPLAEGQTRDALAPVLPQLLRACDIGCGPVRHLPDRAEDLLAWFTQERDAEMVVVTGATGHGAADHLRDVLAEIGARVLLDGVAMRPGGSQIVAVLPDGRVLLALPGNPFAAVAALLVSAPAIVDALTARTSRQRLWGRISDRSGSHETLTAVVPVRQLPGGVWQSAGAARTPHLADLIGCQALALLGPNSGRGSVAELLPLPQ</sequence>
<keyword evidence="5" id="KW-0479">Metal-binding</keyword>
<comment type="cofactor">
    <cofactor evidence="5">
        <name>Mg(2+)</name>
        <dbReference type="ChEBI" id="CHEBI:18420"/>
    </cofactor>
</comment>
<keyword evidence="3 5" id="KW-0500">Molybdenum</keyword>
<dbReference type="Proteomes" id="UP001551695">
    <property type="component" value="Unassembled WGS sequence"/>
</dbReference>
<dbReference type="RefSeq" id="WP_355084930.1">
    <property type="nucleotide sequence ID" value="NZ_JBEXKW010000012.1"/>
</dbReference>
<reference evidence="7 8" key="1">
    <citation type="submission" date="2024-06" db="EMBL/GenBank/DDBJ databases">
        <title>The Natural Products Discovery Center: Release of the First 8490 Sequenced Strains for Exploring Actinobacteria Biosynthetic Diversity.</title>
        <authorList>
            <person name="Kalkreuter E."/>
            <person name="Kautsar S.A."/>
            <person name="Yang D."/>
            <person name="Bader C.D."/>
            <person name="Teijaro C.N."/>
            <person name="Fluegel L."/>
            <person name="Davis C.M."/>
            <person name="Simpson J.R."/>
            <person name="Lauterbach L."/>
            <person name="Steele A.D."/>
            <person name="Gui C."/>
            <person name="Meng S."/>
            <person name="Li G."/>
            <person name="Viehrig K."/>
            <person name="Ye F."/>
            <person name="Su P."/>
            <person name="Kiefer A.F."/>
            <person name="Nichols A."/>
            <person name="Cepeda A.J."/>
            <person name="Yan W."/>
            <person name="Fan B."/>
            <person name="Jiang Y."/>
            <person name="Adhikari A."/>
            <person name="Zheng C.-J."/>
            <person name="Schuster L."/>
            <person name="Cowan T.M."/>
            <person name="Smanski M.J."/>
            <person name="Chevrette M.G."/>
            <person name="De Carvalho L.P.S."/>
            <person name="Shen B."/>
        </authorList>
    </citation>
    <scope>NUCLEOTIDE SEQUENCE [LARGE SCALE GENOMIC DNA]</scope>
    <source>
        <strain evidence="7 8">NPDC050403</strain>
    </source>
</reference>
<accession>A0ABV3G4W7</accession>
<dbReference type="EMBL" id="JBFAKC010000024">
    <property type="protein sequence ID" value="MEV0712686.1"/>
    <property type="molecule type" value="Genomic_DNA"/>
</dbReference>
<comment type="similarity">
    <text evidence="2 5">Belongs to the MoeA family.</text>
</comment>
<dbReference type="PANTHER" id="PTHR10192:SF5">
    <property type="entry name" value="GEPHYRIN"/>
    <property type="match status" value="1"/>
</dbReference>
<evidence type="ECO:0000313" key="8">
    <source>
        <dbReference type="Proteomes" id="UP001551695"/>
    </source>
</evidence>
<dbReference type="Gene3D" id="3.90.105.10">
    <property type="entry name" value="Molybdopterin biosynthesis moea protein, domain 2"/>
    <property type="match status" value="1"/>
</dbReference>
<keyword evidence="5" id="KW-0501">Molybdenum cofactor biosynthesis</keyword>
<keyword evidence="5" id="KW-0808">Transferase</keyword>
<proteinExistence type="inferred from homology"/>
<dbReference type="SUPFAM" id="SSF63882">
    <property type="entry name" value="MoeA N-terminal region -like"/>
    <property type="match status" value="1"/>
</dbReference>
<comment type="function">
    <text evidence="1 5">Catalyzes the insertion of molybdate into adenylated molybdopterin with the concomitant release of AMP.</text>
</comment>
<evidence type="ECO:0000313" key="7">
    <source>
        <dbReference type="EMBL" id="MEV0712686.1"/>
    </source>
</evidence>
<dbReference type="SUPFAM" id="SSF53218">
    <property type="entry name" value="Molybdenum cofactor biosynthesis proteins"/>
    <property type="match status" value="1"/>
</dbReference>
<comment type="pathway">
    <text evidence="5">Cofactor biosynthesis; molybdopterin biosynthesis.</text>
</comment>
<evidence type="ECO:0000256" key="2">
    <source>
        <dbReference type="ARBA" id="ARBA00010763"/>
    </source>
</evidence>
<feature type="domain" description="MoaB/Mog" evidence="6">
    <location>
        <begin position="184"/>
        <end position="321"/>
    </location>
</feature>
<dbReference type="Pfam" id="PF03453">
    <property type="entry name" value="MoeA_N"/>
    <property type="match status" value="1"/>
</dbReference>
<dbReference type="InterPro" id="IPR036135">
    <property type="entry name" value="MoeA_linker/N_sf"/>
</dbReference>
<evidence type="ECO:0000256" key="4">
    <source>
        <dbReference type="ARBA" id="ARBA00047317"/>
    </source>
</evidence>
<protein>
    <recommendedName>
        <fullName evidence="5">Molybdopterin molybdenumtransferase</fullName>
        <ecNumber evidence="5">2.10.1.1</ecNumber>
    </recommendedName>
</protein>
<evidence type="ECO:0000256" key="3">
    <source>
        <dbReference type="ARBA" id="ARBA00022505"/>
    </source>
</evidence>
<dbReference type="InterPro" id="IPR038987">
    <property type="entry name" value="MoeA-like"/>
</dbReference>
<evidence type="ECO:0000259" key="6">
    <source>
        <dbReference type="SMART" id="SM00852"/>
    </source>
</evidence>
<gene>
    <name evidence="7" type="ORF">AB0I48_34550</name>
</gene>
<dbReference type="InterPro" id="IPR001453">
    <property type="entry name" value="MoaB/Mog_dom"/>
</dbReference>
<dbReference type="Gene3D" id="2.170.190.11">
    <property type="entry name" value="Molybdopterin biosynthesis moea protein, domain 3"/>
    <property type="match status" value="1"/>
</dbReference>
<dbReference type="SMART" id="SM00852">
    <property type="entry name" value="MoCF_biosynth"/>
    <property type="match status" value="1"/>
</dbReference>
<dbReference type="EC" id="2.10.1.1" evidence="5"/>
<dbReference type="InterPro" id="IPR005110">
    <property type="entry name" value="MoeA_linker/N"/>
</dbReference>
<comment type="caution">
    <text evidence="7">The sequence shown here is derived from an EMBL/GenBank/DDBJ whole genome shotgun (WGS) entry which is preliminary data.</text>
</comment>
<organism evidence="7 8">
    <name type="scientific">Nocardia aurea</name>
    <dbReference type="NCBI Taxonomy" id="2144174"/>
    <lineage>
        <taxon>Bacteria</taxon>
        <taxon>Bacillati</taxon>
        <taxon>Actinomycetota</taxon>
        <taxon>Actinomycetes</taxon>
        <taxon>Mycobacteriales</taxon>
        <taxon>Nocardiaceae</taxon>
        <taxon>Nocardia</taxon>
    </lineage>
</organism>
<dbReference type="PANTHER" id="PTHR10192">
    <property type="entry name" value="MOLYBDOPTERIN BIOSYNTHESIS PROTEIN"/>
    <property type="match status" value="1"/>
</dbReference>
<dbReference type="Gene3D" id="3.40.980.10">
    <property type="entry name" value="MoaB/Mog-like domain"/>
    <property type="match status" value="1"/>
</dbReference>
<comment type="catalytic activity">
    <reaction evidence="4">
        <text>adenylyl-molybdopterin + molybdate = Mo-molybdopterin + AMP + H(+)</text>
        <dbReference type="Rhea" id="RHEA:35047"/>
        <dbReference type="ChEBI" id="CHEBI:15378"/>
        <dbReference type="ChEBI" id="CHEBI:36264"/>
        <dbReference type="ChEBI" id="CHEBI:62727"/>
        <dbReference type="ChEBI" id="CHEBI:71302"/>
        <dbReference type="ChEBI" id="CHEBI:456215"/>
        <dbReference type="EC" id="2.10.1.1"/>
    </reaction>
</comment>
<evidence type="ECO:0000256" key="5">
    <source>
        <dbReference type="RuleBase" id="RU365090"/>
    </source>
</evidence>
<keyword evidence="5" id="KW-0460">Magnesium</keyword>
<keyword evidence="8" id="KW-1185">Reference proteome</keyword>
<name>A0ABV3G4W7_9NOCA</name>